<feature type="transmembrane region" description="Helical" evidence="1">
    <location>
        <begin position="44"/>
        <end position="65"/>
    </location>
</feature>
<evidence type="ECO:0000313" key="3">
    <source>
        <dbReference type="Proteomes" id="UP000199075"/>
    </source>
</evidence>
<keyword evidence="3" id="KW-1185">Reference proteome</keyword>
<gene>
    <name evidence="2" type="ORF">SAMN04487957_101391</name>
</gene>
<dbReference type="Proteomes" id="UP000199075">
    <property type="component" value="Unassembled WGS sequence"/>
</dbReference>
<sequence length="154" mass="16172">MNPFSILLIRLLGLYLFLKTLFSVVPALALLGPNAAEPGIGKLLLIYAATVGVPMLGGVLLWGFAGRLAERLHGGVEADDGARITDEDLVRAGTFLIGVYLVVRHVGMLLAAYTGAGAIAYDALFVVVAGLGMMLGGGGITALYRRIKYLGLDR</sequence>
<feature type="transmembrane region" description="Helical" evidence="1">
    <location>
        <begin position="92"/>
        <end position="113"/>
    </location>
</feature>
<name>A0A1H0DFW6_9GAMM</name>
<dbReference type="AlphaFoldDB" id="A0A1H0DFW6"/>
<keyword evidence="1" id="KW-0472">Membrane</keyword>
<feature type="transmembrane region" description="Helical" evidence="1">
    <location>
        <begin position="119"/>
        <end position="144"/>
    </location>
</feature>
<reference evidence="3" key="1">
    <citation type="submission" date="2016-10" db="EMBL/GenBank/DDBJ databases">
        <authorList>
            <person name="Varghese N."/>
            <person name="Submissions S."/>
        </authorList>
    </citation>
    <scope>NUCLEOTIDE SEQUENCE [LARGE SCALE GENOMIC DNA]</scope>
    <source>
        <strain evidence="3">CGMCC 1.6444</strain>
    </source>
</reference>
<evidence type="ECO:0000313" key="2">
    <source>
        <dbReference type="EMBL" id="SDN68869.1"/>
    </source>
</evidence>
<dbReference type="STRING" id="419597.SAMN04487957_101391"/>
<organism evidence="2 3">
    <name type="scientific">Halomonas shengliensis</name>
    <dbReference type="NCBI Taxonomy" id="419597"/>
    <lineage>
        <taxon>Bacteria</taxon>
        <taxon>Pseudomonadati</taxon>
        <taxon>Pseudomonadota</taxon>
        <taxon>Gammaproteobacteria</taxon>
        <taxon>Oceanospirillales</taxon>
        <taxon>Halomonadaceae</taxon>
        <taxon>Halomonas</taxon>
    </lineage>
</organism>
<feature type="transmembrane region" description="Helical" evidence="1">
    <location>
        <begin position="12"/>
        <end position="32"/>
    </location>
</feature>
<dbReference type="RefSeq" id="WP_089676601.1">
    <property type="nucleotide sequence ID" value="NZ_FNIV01000001.1"/>
</dbReference>
<dbReference type="EMBL" id="FNIV01000001">
    <property type="protein sequence ID" value="SDN68869.1"/>
    <property type="molecule type" value="Genomic_DNA"/>
</dbReference>
<proteinExistence type="predicted"/>
<evidence type="ECO:0000256" key="1">
    <source>
        <dbReference type="SAM" id="Phobius"/>
    </source>
</evidence>
<keyword evidence="1" id="KW-1133">Transmembrane helix</keyword>
<dbReference type="OrthoDB" id="6163150at2"/>
<protein>
    <submittedName>
        <fullName evidence="2">Uncharacterized protein</fullName>
    </submittedName>
</protein>
<accession>A0A1H0DFW6</accession>
<keyword evidence="1" id="KW-0812">Transmembrane</keyword>